<dbReference type="PANTHER" id="PTHR42695:SF5">
    <property type="entry name" value="GLUTAMINE AMIDOTRANSFERASE YLR126C-RELATED"/>
    <property type="match status" value="1"/>
</dbReference>
<dbReference type="InterPro" id="IPR017926">
    <property type="entry name" value="GATASE"/>
</dbReference>
<dbReference type="Proteomes" id="UP000275385">
    <property type="component" value="Unassembled WGS sequence"/>
</dbReference>
<feature type="domain" description="Glutamine amidotransferase" evidence="1">
    <location>
        <begin position="69"/>
        <end position="194"/>
    </location>
</feature>
<dbReference type="PANTHER" id="PTHR42695">
    <property type="entry name" value="GLUTAMINE AMIDOTRANSFERASE YLR126C-RELATED"/>
    <property type="match status" value="1"/>
</dbReference>
<evidence type="ECO:0000313" key="3">
    <source>
        <dbReference type="Proteomes" id="UP000275385"/>
    </source>
</evidence>
<dbReference type="SUPFAM" id="SSF52317">
    <property type="entry name" value="Class I glutamine amidotransferase-like"/>
    <property type="match status" value="1"/>
</dbReference>
<evidence type="ECO:0000313" key="2">
    <source>
        <dbReference type="EMBL" id="RKU47194.1"/>
    </source>
</evidence>
<evidence type="ECO:0000259" key="1">
    <source>
        <dbReference type="Pfam" id="PF00117"/>
    </source>
</evidence>
<dbReference type="InterPro" id="IPR029062">
    <property type="entry name" value="Class_I_gatase-like"/>
</dbReference>
<reference evidence="2 3" key="1">
    <citation type="submission" date="2018-08" db="EMBL/GenBank/DDBJ databases">
        <title>Draft genome of the lignicolous fungus Coniochaeta pulveracea.</title>
        <authorList>
            <person name="Borstlap C.J."/>
            <person name="De Witt R.N."/>
            <person name="Botha A."/>
            <person name="Volschenk H."/>
        </authorList>
    </citation>
    <scope>NUCLEOTIDE SEQUENCE [LARGE SCALE GENOMIC DNA]</scope>
    <source>
        <strain evidence="2 3">CAB683</strain>
    </source>
</reference>
<name>A0A420YH43_9PEZI</name>
<organism evidence="2 3">
    <name type="scientific">Coniochaeta pulveracea</name>
    <dbReference type="NCBI Taxonomy" id="177199"/>
    <lineage>
        <taxon>Eukaryota</taxon>
        <taxon>Fungi</taxon>
        <taxon>Dikarya</taxon>
        <taxon>Ascomycota</taxon>
        <taxon>Pezizomycotina</taxon>
        <taxon>Sordariomycetes</taxon>
        <taxon>Sordariomycetidae</taxon>
        <taxon>Coniochaetales</taxon>
        <taxon>Coniochaetaceae</taxon>
        <taxon>Coniochaeta</taxon>
    </lineage>
</organism>
<protein>
    <recommendedName>
        <fullName evidence="1">Glutamine amidotransferase domain-containing protein</fullName>
    </recommendedName>
</protein>
<dbReference type="STRING" id="177199.A0A420YH43"/>
<accession>A0A420YH43</accession>
<dbReference type="InterPro" id="IPR044992">
    <property type="entry name" value="ChyE-like"/>
</dbReference>
<gene>
    <name evidence="2" type="ORF">DL546_007905</name>
</gene>
<dbReference type="GO" id="GO:0005829">
    <property type="term" value="C:cytosol"/>
    <property type="evidence" value="ECO:0007669"/>
    <property type="project" value="TreeGrafter"/>
</dbReference>
<keyword evidence="3" id="KW-1185">Reference proteome</keyword>
<comment type="caution">
    <text evidence="2">The sequence shown here is derived from an EMBL/GenBank/DDBJ whole genome shotgun (WGS) entry which is preliminary data.</text>
</comment>
<sequence length="232" mass="25330">MGSQPTPSPLRLLIIEADNPTAPSASAGYGQIFIDLLAKAATPTPISSLFAIQTINVVYPNAPSYPEPSSLDAVLISGSKYNAFEDGEGNWIANLAEFTRRCLEQDRTVKVIGVCFGHQIIGRALGVPVTRSPNGWEISVTPMRLTPAGRKIFGDRETLRIHQMHQDVVSGLPAGAEGLAESDSGQITREIMDARRAAGIWEQETYEDGLRRVDDEHDGVEIARAFLRFLRE</sequence>
<dbReference type="AlphaFoldDB" id="A0A420YH43"/>
<dbReference type="EMBL" id="QVQW01000010">
    <property type="protein sequence ID" value="RKU47194.1"/>
    <property type="molecule type" value="Genomic_DNA"/>
</dbReference>
<dbReference type="OrthoDB" id="92161at2759"/>
<dbReference type="Gene3D" id="3.40.50.880">
    <property type="match status" value="1"/>
</dbReference>
<dbReference type="Pfam" id="PF00117">
    <property type="entry name" value="GATase"/>
    <property type="match status" value="1"/>
</dbReference>
<proteinExistence type="predicted"/>
<dbReference type="GO" id="GO:0005634">
    <property type="term" value="C:nucleus"/>
    <property type="evidence" value="ECO:0007669"/>
    <property type="project" value="TreeGrafter"/>
</dbReference>
<dbReference type="CDD" id="cd01741">
    <property type="entry name" value="GATase1_1"/>
    <property type="match status" value="1"/>
</dbReference>